<reference evidence="8" key="1">
    <citation type="submission" date="2016-05" db="EMBL/GenBank/DDBJ databases">
        <title>Paenibacillus oryzae. sp. nov., isolated from the rice root.</title>
        <authorList>
            <person name="Zhang J."/>
            <person name="Zhang X."/>
        </authorList>
    </citation>
    <scope>NUCLEOTIDE SEQUENCE [LARGE SCALE GENOMIC DNA]</scope>
    <source>
        <strain evidence="8">KCTC13222</strain>
    </source>
</reference>
<feature type="transmembrane region" description="Helical" evidence="5">
    <location>
        <begin position="421"/>
        <end position="440"/>
    </location>
</feature>
<feature type="transmembrane region" description="Helical" evidence="5">
    <location>
        <begin position="368"/>
        <end position="387"/>
    </location>
</feature>
<dbReference type="PIRSF" id="PIRSF006060">
    <property type="entry name" value="AA_transporter"/>
    <property type="match status" value="1"/>
</dbReference>
<evidence type="ECO:0000313" key="8">
    <source>
        <dbReference type="Proteomes" id="UP000093309"/>
    </source>
</evidence>
<feature type="transmembrane region" description="Helical" evidence="5">
    <location>
        <begin position="394"/>
        <end position="415"/>
    </location>
</feature>
<dbReference type="Pfam" id="PF00324">
    <property type="entry name" value="AA_permease"/>
    <property type="match status" value="1"/>
</dbReference>
<keyword evidence="3 5" id="KW-1133">Transmembrane helix</keyword>
<feature type="transmembrane region" description="Helical" evidence="5">
    <location>
        <begin position="159"/>
        <end position="181"/>
    </location>
</feature>
<keyword evidence="4 5" id="KW-0472">Membrane</keyword>
<dbReference type="STRING" id="512399.A8709_23165"/>
<dbReference type="AlphaFoldDB" id="A0A1C0ZRQ2"/>
<dbReference type="PANTHER" id="PTHR42770:SF16">
    <property type="entry name" value="AMINO ACID PERMEASE"/>
    <property type="match status" value="1"/>
</dbReference>
<dbReference type="RefSeq" id="WP_065859251.1">
    <property type="nucleotide sequence ID" value="NZ_LYPC01000030.1"/>
</dbReference>
<feature type="transmembrane region" description="Helical" evidence="5">
    <location>
        <begin position="56"/>
        <end position="77"/>
    </location>
</feature>
<evidence type="ECO:0000313" key="7">
    <source>
        <dbReference type="EMBL" id="OCT10738.1"/>
    </source>
</evidence>
<evidence type="ECO:0000256" key="5">
    <source>
        <dbReference type="SAM" id="Phobius"/>
    </source>
</evidence>
<name>A0A1C0ZRQ2_9BACL</name>
<sequence>MANHMDATIQDNQGTNGLKRSLRIWDLVIFGLIFMNPVAAMAMFGIITKVSNGHSVMAYVIGFVAMLFTAYSFGKMVRAFPVAGSTYTYAKRALHPRFGFMAGWGILLDYLFLPMLTYLISASYAHELVPGIPIWAWVLIFAIPVKVINILGIEIAAKVNFGLAILLIVVVITFVVSAIQYITTGSLQLVDMNVLYNPDTFSFSALISGSAIVIVAYLGFDAITTLAEETRESGKKIGTALFITCIIQTIFFVTITYLGMVVIGHYTAIDNPDTAFYAILETVSHPFVQTFIAVMIIVSNVAAGLASQISASRMLYGMGRDNVIPNKFFGYIHPKFKTPVHNLLLMSAMAIAGALLVSLPILSDLISFGGLFGFACVNLSVISHYYIRNKERNIFKHLIVPFIGIVVCLYILFGLSTIGKIVGVSWMALGIIYLIVRALLSKDPKVHLTNNIDQNSN</sequence>
<evidence type="ECO:0000256" key="3">
    <source>
        <dbReference type="ARBA" id="ARBA00022989"/>
    </source>
</evidence>
<dbReference type="InterPro" id="IPR004841">
    <property type="entry name" value="AA-permease/SLC12A_dom"/>
</dbReference>
<accession>A0A1C0ZRQ2</accession>
<feature type="transmembrane region" description="Helical" evidence="5">
    <location>
        <begin position="132"/>
        <end position="152"/>
    </location>
</feature>
<keyword evidence="2 5" id="KW-0812">Transmembrane</keyword>
<dbReference type="PANTHER" id="PTHR42770">
    <property type="entry name" value="AMINO ACID TRANSPORTER-RELATED"/>
    <property type="match status" value="1"/>
</dbReference>
<evidence type="ECO:0000256" key="4">
    <source>
        <dbReference type="ARBA" id="ARBA00023136"/>
    </source>
</evidence>
<proteinExistence type="predicted"/>
<feature type="transmembrane region" description="Helical" evidence="5">
    <location>
        <begin position="343"/>
        <end position="362"/>
    </location>
</feature>
<feature type="transmembrane region" description="Helical" evidence="5">
    <location>
        <begin position="241"/>
        <end position="267"/>
    </location>
</feature>
<feature type="domain" description="Amino acid permease/ SLC12A" evidence="6">
    <location>
        <begin position="46"/>
        <end position="417"/>
    </location>
</feature>
<dbReference type="Gene3D" id="1.20.1740.10">
    <property type="entry name" value="Amino acid/polyamine transporter I"/>
    <property type="match status" value="1"/>
</dbReference>
<dbReference type="GO" id="GO:0016020">
    <property type="term" value="C:membrane"/>
    <property type="evidence" value="ECO:0007669"/>
    <property type="project" value="UniProtKB-SubCell"/>
</dbReference>
<feature type="transmembrane region" description="Helical" evidence="5">
    <location>
        <begin position="201"/>
        <end position="220"/>
    </location>
</feature>
<dbReference type="InterPro" id="IPR050367">
    <property type="entry name" value="APC_superfamily"/>
</dbReference>
<evidence type="ECO:0000256" key="1">
    <source>
        <dbReference type="ARBA" id="ARBA00004141"/>
    </source>
</evidence>
<organism evidence="7 8">
    <name type="scientific">Paenibacillus pectinilyticus</name>
    <dbReference type="NCBI Taxonomy" id="512399"/>
    <lineage>
        <taxon>Bacteria</taxon>
        <taxon>Bacillati</taxon>
        <taxon>Bacillota</taxon>
        <taxon>Bacilli</taxon>
        <taxon>Bacillales</taxon>
        <taxon>Paenibacillaceae</taxon>
        <taxon>Paenibacillus</taxon>
    </lineage>
</organism>
<feature type="transmembrane region" description="Helical" evidence="5">
    <location>
        <begin position="98"/>
        <end position="120"/>
    </location>
</feature>
<evidence type="ECO:0000259" key="6">
    <source>
        <dbReference type="Pfam" id="PF00324"/>
    </source>
</evidence>
<protein>
    <recommendedName>
        <fullName evidence="6">Amino acid permease/ SLC12A domain-containing protein</fullName>
    </recommendedName>
</protein>
<evidence type="ECO:0000256" key="2">
    <source>
        <dbReference type="ARBA" id="ARBA00022692"/>
    </source>
</evidence>
<keyword evidence="8" id="KW-1185">Reference proteome</keyword>
<dbReference type="Proteomes" id="UP000093309">
    <property type="component" value="Unassembled WGS sequence"/>
</dbReference>
<dbReference type="GO" id="GO:0055085">
    <property type="term" value="P:transmembrane transport"/>
    <property type="evidence" value="ECO:0007669"/>
    <property type="project" value="InterPro"/>
</dbReference>
<dbReference type="EMBL" id="LYPC01000030">
    <property type="protein sequence ID" value="OCT10738.1"/>
    <property type="molecule type" value="Genomic_DNA"/>
</dbReference>
<feature type="transmembrane region" description="Helical" evidence="5">
    <location>
        <begin position="287"/>
        <end position="306"/>
    </location>
</feature>
<feature type="transmembrane region" description="Helical" evidence="5">
    <location>
        <begin position="27"/>
        <end position="50"/>
    </location>
</feature>
<comment type="caution">
    <text evidence="7">The sequence shown here is derived from an EMBL/GenBank/DDBJ whole genome shotgun (WGS) entry which is preliminary data.</text>
</comment>
<comment type="subcellular location">
    <subcellularLocation>
        <location evidence="1">Membrane</location>
        <topology evidence="1">Multi-pass membrane protein</topology>
    </subcellularLocation>
</comment>
<gene>
    <name evidence="7" type="ORF">A8709_23165</name>
</gene>